<keyword evidence="3" id="KW-1185">Reference proteome</keyword>
<feature type="chain" id="PRO_5045749059" description="Secreted protein" evidence="1">
    <location>
        <begin position="25"/>
        <end position="110"/>
    </location>
</feature>
<proteinExistence type="predicted"/>
<evidence type="ECO:0000313" key="3">
    <source>
        <dbReference type="Proteomes" id="UP001151760"/>
    </source>
</evidence>
<protein>
    <recommendedName>
        <fullName evidence="4">Secreted protein</fullName>
    </recommendedName>
</protein>
<keyword evidence="1" id="KW-0732">Signal</keyword>
<name>A0ABQ4X7X0_9ASTR</name>
<evidence type="ECO:0000313" key="2">
    <source>
        <dbReference type="EMBL" id="GJS61115.1"/>
    </source>
</evidence>
<comment type="caution">
    <text evidence="2">The sequence shown here is derived from an EMBL/GenBank/DDBJ whole genome shotgun (WGS) entry which is preliminary data.</text>
</comment>
<sequence>MQMCSLWFAKIALLTFQPLRSMQARPVLRLENFNFICGSLTGSRVQWKFQSLHALRARHYGWEHRVQVESFVMGKATCTFVKVGQVNAVHQFLANPGEAVYFANFSLNKE</sequence>
<evidence type="ECO:0008006" key="4">
    <source>
        <dbReference type="Google" id="ProtNLM"/>
    </source>
</evidence>
<feature type="signal peptide" evidence="1">
    <location>
        <begin position="1"/>
        <end position="24"/>
    </location>
</feature>
<accession>A0ABQ4X7X0</accession>
<reference evidence="2" key="2">
    <citation type="submission" date="2022-01" db="EMBL/GenBank/DDBJ databases">
        <authorList>
            <person name="Yamashiro T."/>
            <person name="Shiraishi A."/>
            <person name="Satake H."/>
            <person name="Nakayama K."/>
        </authorList>
    </citation>
    <scope>NUCLEOTIDE SEQUENCE</scope>
</reference>
<reference evidence="2" key="1">
    <citation type="journal article" date="2022" name="Int. J. Mol. Sci.">
        <title>Draft Genome of Tanacetum Coccineum: Genomic Comparison of Closely Related Tanacetum-Family Plants.</title>
        <authorList>
            <person name="Yamashiro T."/>
            <person name="Shiraishi A."/>
            <person name="Nakayama K."/>
            <person name="Satake H."/>
        </authorList>
    </citation>
    <scope>NUCLEOTIDE SEQUENCE</scope>
</reference>
<dbReference type="Proteomes" id="UP001151760">
    <property type="component" value="Unassembled WGS sequence"/>
</dbReference>
<organism evidence="2 3">
    <name type="scientific">Tanacetum coccineum</name>
    <dbReference type="NCBI Taxonomy" id="301880"/>
    <lineage>
        <taxon>Eukaryota</taxon>
        <taxon>Viridiplantae</taxon>
        <taxon>Streptophyta</taxon>
        <taxon>Embryophyta</taxon>
        <taxon>Tracheophyta</taxon>
        <taxon>Spermatophyta</taxon>
        <taxon>Magnoliopsida</taxon>
        <taxon>eudicotyledons</taxon>
        <taxon>Gunneridae</taxon>
        <taxon>Pentapetalae</taxon>
        <taxon>asterids</taxon>
        <taxon>campanulids</taxon>
        <taxon>Asterales</taxon>
        <taxon>Asteraceae</taxon>
        <taxon>Asteroideae</taxon>
        <taxon>Anthemideae</taxon>
        <taxon>Anthemidinae</taxon>
        <taxon>Tanacetum</taxon>
    </lineage>
</organism>
<dbReference type="EMBL" id="BQNB010009266">
    <property type="protein sequence ID" value="GJS61115.1"/>
    <property type="molecule type" value="Genomic_DNA"/>
</dbReference>
<gene>
    <name evidence="2" type="ORF">Tco_0655899</name>
</gene>
<evidence type="ECO:0000256" key="1">
    <source>
        <dbReference type="SAM" id="SignalP"/>
    </source>
</evidence>